<keyword evidence="16" id="KW-1185">Reference proteome</keyword>
<keyword evidence="10" id="KW-0811">Translocation</keyword>
<evidence type="ECO:0000256" key="8">
    <source>
        <dbReference type="ARBA" id="ARBA00022816"/>
    </source>
</evidence>
<dbReference type="Pfam" id="PF04096">
    <property type="entry name" value="Nucleoporin2"/>
    <property type="match status" value="1"/>
</dbReference>
<dbReference type="OrthoDB" id="3797628at2759"/>
<keyword evidence="7" id="KW-0068">Autocatalytic cleavage</keyword>
<dbReference type="InterPro" id="IPR037665">
    <property type="entry name" value="Nucleoporin_S59-like"/>
</dbReference>
<feature type="compositionally biased region" description="Polar residues" evidence="13">
    <location>
        <begin position="266"/>
        <end position="292"/>
    </location>
</feature>
<dbReference type="Gene3D" id="1.25.40.690">
    <property type="match status" value="1"/>
</dbReference>
<feature type="compositionally biased region" description="Polar residues" evidence="13">
    <location>
        <begin position="150"/>
        <end position="174"/>
    </location>
</feature>
<evidence type="ECO:0000256" key="3">
    <source>
        <dbReference type="ARBA" id="ARBA00004620"/>
    </source>
</evidence>
<dbReference type="Gene3D" id="6.20.50.170">
    <property type="match status" value="1"/>
</dbReference>
<evidence type="ECO:0000256" key="11">
    <source>
        <dbReference type="ARBA" id="ARBA00023132"/>
    </source>
</evidence>
<gene>
    <name evidence="15" type="ORF">KASA_0P01177G</name>
</gene>
<dbReference type="GO" id="GO:0000973">
    <property type="term" value="P:post-transcriptional tethering of RNA polymerase II gene DNA at nuclear periphery"/>
    <property type="evidence" value="ECO:0007669"/>
    <property type="project" value="TreeGrafter"/>
</dbReference>
<dbReference type="InterPro" id="IPR025574">
    <property type="entry name" value="Nucleoporin_FG_rpt"/>
</dbReference>
<evidence type="ECO:0000256" key="6">
    <source>
        <dbReference type="ARBA" id="ARBA00022737"/>
    </source>
</evidence>
<dbReference type="GO" id="GO:0006606">
    <property type="term" value="P:protein import into nucleus"/>
    <property type="evidence" value="ECO:0007669"/>
    <property type="project" value="UniProtKB-ARBA"/>
</dbReference>
<feature type="compositionally biased region" description="Polar residues" evidence="13">
    <location>
        <begin position="75"/>
        <end position="104"/>
    </location>
</feature>
<dbReference type="STRING" id="1789683.A0A1X7R0M6"/>
<dbReference type="Proteomes" id="UP000196158">
    <property type="component" value="Unassembled WGS sequence"/>
</dbReference>
<dbReference type="GO" id="GO:0003723">
    <property type="term" value="F:RNA binding"/>
    <property type="evidence" value="ECO:0007669"/>
    <property type="project" value="TreeGrafter"/>
</dbReference>
<proteinExistence type="inferred from homology"/>
<dbReference type="GO" id="GO:0008139">
    <property type="term" value="F:nuclear localization sequence binding"/>
    <property type="evidence" value="ECO:0007669"/>
    <property type="project" value="TreeGrafter"/>
</dbReference>
<accession>A0A1X7R0M6</accession>
<evidence type="ECO:0000256" key="12">
    <source>
        <dbReference type="ARBA" id="ARBA00023242"/>
    </source>
</evidence>
<dbReference type="GO" id="GO:0044613">
    <property type="term" value="C:nuclear pore central transport channel"/>
    <property type="evidence" value="ECO:0007669"/>
    <property type="project" value="UniProtKB-ARBA"/>
</dbReference>
<feature type="domain" description="Peptidase S59" evidence="14">
    <location>
        <begin position="459"/>
        <end position="606"/>
    </location>
</feature>
<evidence type="ECO:0000256" key="7">
    <source>
        <dbReference type="ARBA" id="ARBA00022813"/>
    </source>
</evidence>
<organism evidence="15 16">
    <name type="scientific">Maudiozyma saulgeensis</name>
    <dbReference type="NCBI Taxonomy" id="1789683"/>
    <lineage>
        <taxon>Eukaryota</taxon>
        <taxon>Fungi</taxon>
        <taxon>Dikarya</taxon>
        <taxon>Ascomycota</taxon>
        <taxon>Saccharomycotina</taxon>
        <taxon>Saccharomycetes</taxon>
        <taxon>Saccharomycetales</taxon>
        <taxon>Saccharomycetaceae</taxon>
        <taxon>Maudiozyma</taxon>
    </lineage>
</organism>
<reference evidence="15 16" key="1">
    <citation type="submission" date="2017-04" db="EMBL/GenBank/DDBJ databases">
        <authorList>
            <person name="Afonso C.L."/>
            <person name="Miller P.J."/>
            <person name="Scott M.A."/>
            <person name="Spackman E."/>
            <person name="Goraichik I."/>
            <person name="Dimitrov K.M."/>
            <person name="Suarez D.L."/>
            <person name="Swayne D.E."/>
        </authorList>
    </citation>
    <scope>NUCLEOTIDE SEQUENCE [LARGE SCALE GENOMIC DNA]</scope>
</reference>
<evidence type="ECO:0000313" key="15">
    <source>
        <dbReference type="EMBL" id="SMN18990.1"/>
    </source>
</evidence>
<dbReference type="InterPro" id="IPR007230">
    <property type="entry name" value="Nup98_auto-Pept-S59_dom"/>
</dbReference>
<keyword evidence="9" id="KW-0653">Protein transport</keyword>
<dbReference type="PANTHER" id="PTHR23198">
    <property type="entry name" value="NUCLEOPORIN"/>
    <property type="match status" value="1"/>
</dbReference>
<feature type="region of interest" description="Disordered" evidence="13">
    <location>
        <begin position="133"/>
        <end position="178"/>
    </location>
</feature>
<evidence type="ECO:0000256" key="13">
    <source>
        <dbReference type="SAM" id="MobiDB-lite"/>
    </source>
</evidence>
<dbReference type="Gene3D" id="3.30.1610.10">
    <property type="entry name" value="Peptidase S59, nucleoporin"/>
    <property type="match status" value="1"/>
</dbReference>
<evidence type="ECO:0000313" key="16">
    <source>
        <dbReference type="Proteomes" id="UP000196158"/>
    </source>
</evidence>
<dbReference type="SUPFAM" id="SSF82215">
    <property type="entry name" value="C-terminal autoproteolytic domain of nucleoporin nup98"/>
    <property type="match status" value="1"/>
</dbReference>
<keyword evidence="8" id="KW-0509">mRNA transport</keyword>
<evidence type="ECO:0000256" key="9">
    <source>
        <dbReference type="ARBA" id="ARBA00022927"/>
    </source>
</evidence>
<evidence type="ECO:0000256" key="1">
    <source>
        <dbReference type="ARBA" id="ARBA00004335"/>
    </source>
</evidence>
<dbReference type="PROSITE" id="PS51434">
    <property type="entry name" value="NUP_C"/>
    <property type="match status" value="1"/>
</dbReference>
<keyword evidence="5" id="KW-0813">Transport</keyword>
<dbReference type="FunFam" id="3.30.1610.10:FF:000003">
    <property type="entry name" value="Nucleoporin SONB, putative"/>
    <property type="match status" value="1"/>
</dbReference>
<comment type="subcellular location">
    <subcellularLocation>
        <location evidence="1">Nucleus membrane</location>
        <topology evidence="1">Peripheral membrane protein</topology>
        <orientation evidence="1">Cytoplasmic side</orientation>
    </subcellularLocation>
    <subcellularLocation>
        <location evidence="3">Nucleus membrane</location>
        <topology evidence="3">Peripheral membrane protein</topology>
        <orientation evidence="3">Nucleoplasmic side</orientation>
    </subcellularLocation>
    <subcellularLocation>
        <location evidence="2">Nucleus</location>
        <location evidence="2">Nuclear pore complex</location>
    </subcellularLocation>
</comment>
<dbReference type="GO" id="GO:0044614">
    <property type="term" value="C:nuclear pore cytoplasmic filaments"/>
    <property type="evidence" value="ECO:0007669"/>
    <property type="project" value="TreeGrafter"/>
</dbReference>
<evidence type="ECO:0000256" key="5">
    <source>
        <dbReference type="ARBA" id="ARBA00022448"/>
    </source>
</evidence>
<dbReference type="GO" id="GO:0034398">
    <property type="term" value="P:telomere tethering at nuclear periphery"/>
    <property type="evidence" value="ECO:0007669"/>
    <property type="project" value="TreeGrafter"/>
</dbReference>
<keyword evidence="11" id="KW-0906">Nuclear pore complex</keyword>
<evidence type="ECO:0000256" key="2">
    <source>
        <dbReference type="ARBA" id="ARBA00004567"/>
    </source>
</evidence>
<comment type="similarity">
    <text evidence="4">Belongs to the nucleoporin GLFG family.</text>
</comment>
<dbReference type="InterPro" id="IPR036903">
    <property type="entry name" value="Nup98_auto-Pept-S59_dom_sf"/>
</dbReference>
<protein>
    <submittedName>
        <fullName evidence="15">Similar to Saccharomyces cerevisiae YGL092W NUP145 Essential nucleoporin, subunit of the Nup84p subcomplex</fullName>
    </submittedName>
</protein>
<dbReference type="InterPro" id="IPR021967">
    <property type="entry name" value="Nup98_C"/>
</dbReference>
<name>A0A1X7R0M6_9SACH</name>
<keyword evidence="6" id="KW-0677">Repeat</keyword>
<keyword evidence="12" id="KW-0539">Nucleus</keyword>
<feature type="compositionally biased region" description="Polar residues" evidence="13">
    <location>
        <begin position="28"/>
        <end position="43"/>
    </location>
</feature>
<evidence type="ECO:0000256" key="4">
    <source>
        <dbReference type="ARBA" id="ARBA00008926"/>
    </source>
</evidence>
<dbReference type="GO" id="GO:0006406">
    <property type="term" value="P:mRNA export from nucleus"/>
    <property type="evidence" value="ECO:0007669"/>
    <property type="project" value="UniProtKB-ARBA"/>
</dbReference>
<dbReference type="EMBL" id="FXLY01000003">
    <property type="protein sequence ID" value="SMN18990.1"/>
    <property type="molecule type" value="Genomic_DNA"/>
</dbReference>
<feature type="region of interest" description="Disordered" evidence="13">
    <location>
        <begin position="266"/>
        <end position="295"/>
    </location>
</feature>
<feature type="region of interest" description="Disordered" evidence="13">
    <location>
        <begin position="1"/>
        <end position="109"/>
    </location>
</feature>
<feature type="compositionally biased region" description="Low complexity" evidence="13">
    <location>
        <begin position="15"/>
        <end position="27"/>
    </location>
</feature>
<dbReference type="Pfam" id="PF12110">
    <property type="entry name" value="Nup96"/>
    <property type="match status" value="1"/>
</dbReference>
<feature type="compositionally biased region" description="Low complexity" evidence="13">
    <location>
        <begin position="44"/>
        <end position="60"/>
    </location>
</feature>
<dbReference type="Pfam" id="PF13634">
    <property type="entry name" value="Nucleoporin_FG"/>
    <property type="match status" value="2"/>
</dbReference>
<sequence>MFGKTLGGQSTLGIPSASTPTSTPAPAMNNQLPQKTNGLFGNATTNFGTSTPSPSGTFGSAASQNKPPNGGLFGNTAQTSSQPSNNLFGNSNTAKAPQGNTTGSLFGATAPATTTNTGLFGNSNTAGGLGSTGGLFGNTNKPPVTGGLFGSNNAAPQVGTQTGSLFGNSNTNTKPAGASLFGNSSTTNVQPTATGQLGNPTTTTTNGTLFGGKPATANLMGGQSLFGNKPQAGNGLFGNSIQGTNNVSSIPSNTVKFDMSNMPKSITPSVQKQEPSTMQTPSTRTSFSLPSKSRSEHQVLPSNIFGKLNTRLKYIKESSTKGIFSTSSKGWSHLPYNGNRIADDKTLSLNKTKDMHMNIMSINSLEGQDIKNLRVLKIDPNRSAAKKLKLLPNIAVPTQQVVQSVDNLKHVVTTQPKENNSIDNNENIELATTNVPLSRESKSSVENVENSFKDIDQIPSDYWCSPSPDELRKLSSEQLASVSNFIIGRKGYGTISFNFDVDLTSVARNIETQLFGKIVNFNSSKTVEVYPDHNTKPTVGYGLNIPATISIEGVYPIDKKTKKPHVNSQKSSEIQLLIRRLKNMKGMEFISYNPFGGIWTFRVNHFSIWGLIDSEDVEIDEADLKQEEKTEEKIQDDRMIQTRTLAQSNSSNVKQSSENDTQANLLVLQDRSFGDQDYELDNTGDNDLVEEKAYEPEVDEEDIELMEAEPSLEITDDWVEQLRIASASNNSVFVKRFSQSKIEENPMTLLFSDFNQNFETMKKIVKERRMTTNYTFAKFDSHSRLLTKNINKTSGTQFLSLKSSLNEDELIMKSSLLDLHLKSVEIEQRETNRYPTIKSHTLHFTAILPLIHQSSPDYEVWRLCSILHDEIVLPQEIKNDAVRGTLCKESRYKSLCNWVLDQIKEEVNFKIKGASDPLDMIFYFLFLNDNINASKVAISSNNAYLSVILSFLGSNDPRVAEFASNQLEAWEISGHQVEPKVRRIYEILGETFFNSKTSILKLLEDFSWLAVFGLGLFYGRIDENSLENLTLSLLEKIPHPSEDLRYVTLQLFSCEKNTEQLFKTLKYQNQQLGTQFAWYYVQILKFRDAKTFSNDYCDLLTLDLMEDLRIEELTEQALFVSCFLKNDRVASQQISDLVSRNIVTFIQNKILLERLQIPESVVYSAAAVLDKYNGNYLSQLENLLEAGSFKEAETEMMLIVGPKLVLKYNAQHNTEVLETLSTFLKKFPKDKMDNWRNTLQVYEEFVDIILKNNQNNNKTKSIEDSLKLLMRYHKHKLVPACCNIIEKKLKAMQF</sequence>
<dbReference type="GO" id="GO:0017056">
    <property type="term" value="F:structural constituent of nuclear pore"/>
    <property type="evidence" value="ECO:0007669"/>
    <property type="project" value="InterPro"/>
</dbReference>
<dbReference type="GO" id="GO:0031965">
    <property type="term" value="C:nuclear membrane"/>
    <property type="evidence" value="ECO:0007669"/>
    <property type="project" value="UniProtKB-SubCell"/>
</dbReference>
<dbReference type="PANTHER" id="PTHR23198:SF6">
    <property type="entry name" value="NUCLEAR PORE COMPLEX PROTEIN NUP98-NUP96"/>
    <property type="match status" value="1"/>
</dbReference>
<evidence type="ECO:0000256" key="10">
    <source>
        <dbReference type="ARBA" id="ARBA00023010"/>
    </source>
</evidence>
<evidence type="ECO:0000259" key="14">
    <source>
        <dbReference type="PROSITE" id="PS51434"/>
    </source>
</evidence>